<gene>
    <name evidence="1" type="ORF">PGT21_014476</name>
</gene>
<dbReference type="Proteomes" id="UP000324748">
    <property type="component" value="Unassembled WGS sequence"/>
</dbReference>
<evidence type="ECO:0000313" key="2">
    <source>
        <dbReference type="Proteomes" id="UP000324748"/>
    </source>
</evidence>
<dbReference type="EMBL" id="VSWC01000016">
    <property type="protein sequence ID" value="KAA1111877.1"/>
    <property type="molecule type" value="Genomic_DNA"/>
</dbReference>
<protein>
    <submittedName>
        <fullName evidence="1">Uncharacterized protein</fullName>
    </submittedName>
</protein>
<comment type="caution">
    <text evidence="1">The sequence shown here is derived from an EMBL/GenBank/DDBJ whole genome shotgun (WGS) entry which is preliminary data.</text>
</comment>
<evidence type="ECO:0000313" key="1">
    <source>
        <dbReference type="EMBL" id="KAA1111877.1"/>
    </source>
</evidence>
<sequence>MPALNLIRLPLPFDQLTNRTLDVHGWVMVLNITPNMEVMPANERNPIPSARLSTLNLGDRIWICCHSFNQNQYGVLFGVTTIIFGLPNVSPMFLRARALSALSSRCEFIISITMECEEGILYFNVDGPNL</sequence>
<name>A0A5B0QF93_PUCGR</name>
<reference evidence="1 2" key="1">
    <citation type="submission" date="2019-05" db="EMBL/GenBank/DDBJ databases">
        <title>Emergence of the Ug99 lineage of the wheat stem rust pathogen through somatic hybridization.</title>
        <authorList>
            <person name="Li F."/>
            <person name="Upadhyaya N.M."/>
            <person name="Sperschneider J."/>
            <person name="Matny O."/>
            <person name="Nguyen-Phuc H."/>
            <person name="Mago R."/>
            <person name="Raley C."/>
            <person name="Miller M.E."/>
            <person name="Silverstein K.A.T."/>
            <person name="Henningsen E."/>
            <person name="Hirsch C.D."/>
            <person name="Visser B."/>
            <person name="Pretorius Z.A."/>
            <person name="Steffenson B.J."/>
            <person name="Schwessinger B."/>
            <person name="Dodds P.N."/>
            <person name="Figueroa M."/>
        </authorList>
    </citation>
    <scope>NUCLEOTIDE SEQUENCE [LARGE SCALE GENOMIC DNA]</scope>
    <source>
        <strain evidence="1">21-0</strain>
    </source>
</reference>
<accession>A0A5B0QF93</accession>
<proteinExistence type="predicted"/>
<dbReference type="AlphaFoldDB" id="A0A5B0QF93"/>
<keyword evidence="2" id="KW-1185">Reference proteome</keyword>
<organism evidence="1 2">
    <name type="scientific">Puccinia graminis f. sp. tritici</name>
    <dbReference type="NCBI Taxonomy" id="56615"/>
    <lineage>
        <taxon>Eukaryota</taxon>
        <taxon>Fungi</taxon>
        <taxon>Dikarya</taxon>
        <taxon>Basidiomycota</taxon>
        <taxon>Pucciniomycotina</taxon>
        <taxon>Pucciniomycetes</taxon>
        <taxon>Pucciniales</taxon>
        <taxon>Pucciniaceae</taxon>
        <taxon>Puccinia</taxon>
    </lineage>
</organism>